<organism evidence="13 14">
    <name type="scientific">Micromonospora pisi</name>
    <dbReference type="NCBI Taxonomy" id="589240"/>
    <lineage>
        <taxon>Bacteria</taxon>
        <taxon>Bacillati</taxon>
        <taxon>Actinomycetota</taxon>
        <taxon>Actinomycetes</taxon>
        <taxon>Micromonosporales</taxon>
        <taxon>Micromonosporaceae</taxon>
        <taxon>Micromonospora</taxon>
    </lineage>
</organism>
<dbReference type="Pfam" id="PF02868">
    <property type="entry name" value="Peptidase_M4_C"/>
    <property type="match status" value="1"/>
</dbReference>
<evidence type="ECO:0000256" key="8">
    <source>
        <dbReference type="PIRSR" id="PIRSR623612-1"/>
    </source>
</evidence>
<dbReference type="SUPFAM" id="SSF50405">
    <property type="entry name" value="Actin-crosslinking proteins"/>
    <property type="match status" value="1"/>
</dbReference>
<comment type="caution">
    <text evidence="13">The sequence shown here is derived from an EMBL/GenBank/DDBJ whole genome shotgun (WGS) entry which is preliminary data.</text>
</comment>
<evidence type="ECO:0000313" key="13">
    <source>
        <dbReference type="EMBL" id="RKR91386.1"/>
    </source>
</evidence>
<feature type="domain" description="Peptidase M4" evidence="10">
    <location>
        <begin position="475"/>
        <end position="549"/>
    </location>
</feature>
<dbReference type="InterPro" id="IPR050728">
    <property type="entry name" value="Zinc_Metalloprotease_M4"/>
</dbReference>
<evidence type="ECO:0000256" key="6">
    <source>
        <dbReference type="ARBA" id="ARBA00022833"/>
    </source>
</evidence>
<feature type="transmembrane region" description="Helical" evidence="9">
    <location>
        <begin position="163"/>
        <end position="186"/>
    </location>
</feature>
<dbReference type="SUPFAM" id="SSF55486">
    <property type="entry name" value="Metalloproteases ('zincins'), catalytic domain"/>
    <property type="match status" value="1"/>
</dbReference>
<dbReference type="Proteomes" id="UP000277671">
    <property type="component" value="Unassembled WGS sequence"/>
</dbReference>
<dbReference type="EMBL" id="RBKT01000001">
    <property type="protein sequence ID" value="RKR91386.1"/>
    <property type="molecule type" value="Genomic_DNA"/>
</dbReference>
<feature type="transmembrane region" description="Helical" evidence="9">
    <location>
        <begin position="12"/>
        <end position="38"/>
    </location>
</feature>
<dbReference type="InterPro" id="IPR011096">
    <property type="entry name" value="FTP_domain"/>
</dbReference>
<keyword evidence="14" id="KW-1185">Reference proteome</keyword>
<dbReference type="InterPro" id="IPR001570">
    <property type="entry name" value="Peptidase_M4_C_domain"/>
</dbReference>
<dbReference type="GO" id="GO:0046872">
    <property type="term" value="F:metal ion binding"/>
    <property type="evidence" value="ECO:0007669"/>
    <property type="project" value="UniProtKB-KW"/>
</dbReference>
<feature type="transmembrane region" description="Helical" evidence="9">
    <location>
        <begin position="129"/>
        <end position="151"/>
    </location>
</feature>
<dbReference type="GO" id="GO:0006508">
    <property type="term" value="P:proteolysis"/>
    <property type="evidence" value="ECO:0007669"/>
    <property type="project" value="UniProtKB-KW"/>
</dbReference>
<evidence type="ECO:0000256" key="9">
    <source>
        <dbReference type="SAM" id="Phobius"/>
    </source>
</evidence>
<dbReference type="CDD" id="cd00257">
    <property type="entry name" value="beta-trefoil_FSCN-like"/>
    <property type="match status" value="1"/>
</dbReference>
<dbReference type="AlphaFoldDB" id="A0A495JQZ1"/>
<feature type="domain" description="Peptidase M4 C-terminal" evidence="11">
    <location>
        <begin position="552"/>
        <end position="699"/>
    </location>
</feature>
<reference evidence="13 14" key="1">
    <citation type="submission" date="2018-10" db="EMBL/GenBank/DDBJ databases">
        <title>Sequencing the genomes of 1000 actinobacteria strains.</title>
        <authorList>
            <person name="Klenk H.-P."/>
        </authorList>
    </citation>
    <scope>NUCLEOTIDE SEQUENCE [LARGE SCALE GENOMIC DNA]</scope>
    <source>
        <strain evidence="13 14">DSM 45175</strain>
    </source>
</reference>
<keyword evidence="7 13" id="KW-0482">Metalloprotease</keyword>
<evidence type="ECO:0000256" key="7">
    <source>
        <dbReference type="ARBA" id="ARBA00023049"/>
    </source>
</evidence>
<dbReference type="Pfam" id="PF01447">
    <property type="entry name" value="Peptidase_M4"/>
    <property type="match status" value="1"/>
</dbReference>
<dbReference type="PANTHER" id="PTHR33794">
    <property type="entry name" value="BACILLOLYSIN"/>
    <property type="match status" value="1"/>
</dbReference>
<comment type="similarity">
    <text evidence="1">Belongs to the peptidase M4 family.</text>
</comment>
<dbReference type="Gene3D" id="3.10.170.10">
    <property type="match status" value="1"/>
</dbReference>
<evidence type="ECO:0000256" key="5">
    <source>
        <dbReference type="ARBA" id="ARBA00022801"/>
    </source>
</evidence>
<feature type="transmembrane region" description="Helical" evidence="9">
    <location>
        <begin position="92"/>
        <end position="117"/>
    </location>
</feature>
<feature type="active site" description="Proton donor" evidence="8">
    <location>
        <position position="625"/>
    </location>
</feature>
<evidence type="ECO:0000256" key="2">
    <source>
        <dbReference type="ARBA" id="ARBA00022670"/>
    </source>
</evidence>
<dbReference type="Gene3D" id="2.80.10.50">
    <property type="match status" value="1"/>
</dbReference>
<feature type="transmembrane region" description="Helical" evidence="9">
    <location>
        <begin position="207"/>
        <end position="227"/>
    </location>
</feature>
<dbReference type="InterPro" id="IPR027268">
    <property type="entry name" value="Peptidase_M4/M1_CTD_sf"/>
</dbReference>
<protein>
    <submittedName>
        <fullName evidence="13">Zn-dependent metalloprotease</fullName>
    </submittedName>
</protein>
<dbReference type="Gene3D" id="1.10.390.10">
    <property type="entry name" value="Neutral Protease Domain 2"/>
    <property type="match status" value="1"/>
</dbReference>
<evidence type="ECO:0000259" key="10">
    <source>
        <dbReference type="Pfam" id="PF01447"/>
    </source>
</evidence>
<evidence type="ECO:0000256" key="4">
    <source>
        <dbReference type="ARBA" id="ARBA00022729"/>
    </source>
</evidence>
<evidence type="ECO:0000256" key="3">
    <source>
        <dbReference type="ARBA" id="ARBA00022723"/>
    </source>
</evidence>
<dbReference type="InterPro" id="IPR013856">
    <property type="entry name" value="Peptidase_M4_domain"/>
</dbReference>
<dbReference type="Pfam" id="PF07504">
    <property type="entry name" value="FTP"/>
    <property type="match status" value="1"/>
</dbReference>
<keyword evidence="9" id="KW-1133">Transmembrane helix</keyword>
<keyword evidence="9" id="KW-0812">Transmembrane</keyword>
<dbReference type="InterPro" id="IPR008999">
    <property type="entry name" value="Actin-crosslinking"/>
</dbReference>
<dbReference type="PRINTS" id="PR00730">
    <property type="entry name" value="THERMOLYSIN"/>
</dbReference>
<dbReference type="Gene3D" id="2.60.120.260">
    <property type="entry name" value="Galactose-binding domain-like"/>
    <property type="match status" value="1"/>
</dbReference>
<dbReference type="PANTHER" id="PTHR33794:SF1">
    <property type="entry name" value="BACILLOLYSIN"/>
    <property type="match status" value="1"/>
</dbReference>
<evidence type="ECO:0000256" key="1">
    <source>
        <dbReference type="ARBA" id="ARBA00009388"/>
    </source>
</evidence>
<evidence type="ECO:0000313" key="14">
    <source>
        <dbReference type="Proteomes" id="UP000277671"/>
    </source>
</evidence>
<evidence type="ECO:0000259" key="12">
    <source>
        <dbReference type="Pfam" id="PF07504"/>
    </source>
</evidence>
<keyword evidence="3" id="KW-0479">Metal-binding</keyword>
<keyword evidence="9" id="KW-0472">Membrane</keyword>
<keyword evidence="6" id="KW-0862">Zinc</keyword>
<feature type="active site" evidence="8">
    <location>
        <position position="542"/>
    </location>
</feature>
<dbReference type="CDD" id="cd09597">
    <property type="entry name" value="M4_TLP"/>
    <property type="match status" value="1"/>
</dbReference>
<keyword evidence="5" id="KW-0378">Hydrolase</keyword>
<dbReference type="GO" id="GO:0004222">
    <property type="term" value="F:metalloendopeptidase activity"/>
    <property type="evidence" value="ECO:0007669"/>
    <property type="project" value="InterPro"/>
</dbReference>
<keyword evidence="4" id="KW-0732">Signal</keyword>
<feature type="domain" description="FTP" evidence="12">
    <location>
        <begin position="305"/>
        <end position="347"/>
    </location>
</feature>
<name>A0A495JQZ1_9ACTN</name>
<proteinExistence type="inferred from homology"/>
<gene>
    <name evidence="13" type="ORF">BDK92_5781</name>
</gene>
<dbReference type="InterPro" id="IPR023612">
    <property type="entry name" value="Peptidase_M4"/>
</dbReference>
<sequence>MNSIRAVFGRRFGRILGVIGGAGLLSLAIALAVTWLALKAVGGSGGFDAFAAQLLGRDVAGVLAALAAASGVPIEWHSVVLNISGRMTAADVIGSGSALVLLVTGPLVGGAVLGSLARSASGRYALPRWSLLAGASAGYGALTGAAVLVSVQPTTGSLVDLSVSAVLAGIASAACALLVGGALVAFRTPAAARIDQPATGRRRRIGMVAVASLAVMPLLLSNAAAAAPATPVPGASARPFRPEGVEQALSALRVEAGDRFAVAQNAATGTPSVLALRSPLRKDLPSWLRANAKVFGVADPTTMLRQSHDERDDLGMRHVSFEQQHGGVAVYGARVQVQIDKDGSTVSSVANGLRPDIVFPDTTVPSVNREAAVRSARNALPDGELVSEPKLVVYAGRPQEGLRSLAFLTWQVELRGNAGETVNRYFVDALRDRHIVAAQSMIKNGLHREIRDSAGITTQQGRIVRVEGQAASGIADADAAYDALGATYEYFAKNFNRDGLDGVGSPLKANVRYSVNYRNAFWDGSSMTFGAGMVTTDVTAHELTHGITETSSGLEYEFQSGALNESYSDIFGEMVEKSVKGANDWIMGGDSIVGAIRSMADPASHNQPANMSKYVLTCSDHGGVHTNSGIPNYAFYNLANAVGTDQAAKIAYRTLTYRTPSFANFASARVGWIQSAAELFGATSSQVAATTQAWDTVGVLDGMKETFPAGCSGGGTTISCVAAAAITEHATGLNPNGAAEDEVLAALLHVRDVMESGSSPALSRYERLYYVFSPDLDAVLTLEGDLLVQFVQTVQTMAPVLDAIKTGTADRVILTQKMIDDVNKLFDQLIISANQSGKTMLAQVIAEERSRVDMQHLVGLTVTQTVNYLDGRTSDNAASTMVNDTLLTYDNNWAVTNNRGVGDYNDDTHHTFAVGAVAQYTFVGTGVEYISERNGDMGNVDVYLDDVFQANVNLNATGARQVQQVVFSRYGMASGTHTIRIVNKSSTALGMVDALRILTGSATPTPTPSPSPSESTVALQAVVNGKYVSASDAGAGNLVTVVGAVGEWERFGLVDLGNGNVALRARVNNQYVSAEQAGAGPLIANRAAVGSWETFTLVKNSDGTVSLRATVNGRYVGSSNAGAGPLIADQTAIGSSARFTLLPA</sequence>
<keyword evidence="2 13" id="KW-0645">Protease</keyword>
<accession>A0A495JQZ1</accession>
<evidence type="ECO:0000259" key="11">
    <source>
        <dbReference type="Pfam" id="PF02868"/>
    </source>
</evidence>